<evidence type="ECO:0000256" key="4">
    <source>
        <dbReference type="ARBA" id="ARBA00022777"/>
    </source>
</evidence>
<dbReference type="Gene3D" id="1.10.510.10">
    <property type="entry name" value="Transferase(Phosphotransferase) domain 1"/>
    <property type="match status" value="1"/>
</dbReference>
<dbReference type="AlphaFoldDB" id="J4CD31"/>
<evidence type="ECO:0000256" key="3">
    <source>
        <dbReference type="ARBA" id="ARBA00022741"/>
    </source>
</evidence>
<gene>
    <name evidence="8" type="ORF">TOT_020000688</name>
</gene>
<feature type="compositionally biased region" description="Basic and acidic residues" evidence="6">
    <location>
        <begin position="25"/>
        <end position="44"/>
    </location>
</feature>
<reference evidence="8 9" key="1">
    <citation type="journal article" date="2012" name="MBio">
        <title>Comparative genome analysis of three eukaryotic parasites with differing abilities to transform leukocytes reveals key mediators of Theileria-induced leukocyte transformation.</title>
        <authorList>
            <person name="Hayashida K."/>
            <person name="Hara Y."/>
            <person name="Abe T."/>
            <person name="Yamasaki C."/>
            <person name="Toyoda A."/>
            <person name="Kosuge T."/>
            <person name="Suzuki Y."/>
            <person name="Sato Y."/>
            <person name="Kawashima S."/>
            <person name="Katayama T."/>
            <person name="Wakaguri H."/>
            <person name="Inoue N."/>
            <person name="Homma K."/>
            <person name="Tada-Umezaki M."/>
            <person name="Yagi Y."/>
            <person name="Fujii Y."/>
            <person name="Habara T."/>
            <person name="Kanehisa M."/>
            <person name="Watanabe H."/>
            <person name="Ito K."/>
            <person name="Gojobori T."/>
            <person name="Sugawara H."/>
            <person name="Imanishi T."/>
            <person name="Weir W."/>
            <person name="Gardner M."/>
            <person name="Pain A."/>
            <person name="Shiels B."/>
            <person name="Hattori M."/>
            <person name="Nene V."/>
            <person name="Sugimoto C."/>
        </authorList>
    </citation>
    <scope>NUCLEOTIDE SEQUENCE [LARGE SCALE GENOMIC DNA]</scope>
    <source>
        <strain evidence="8 9">Shintoku</strain>
    </source>
</reference>
<dbReference type="PROSITE" id="PS50011">
    <property type="entry name" value="PROTEIN_KINASE_DOM"/>
    <property type="match status" value="1"/>
</dbReference>
<dbReference type="STRING" id="869250.J4CD31"/>
<dbReference type="KEGG" id="tot:TOT_020000688"/>
<evidence type="ECO:0000259" key="7">
    <source>
        <dbReference type="PROSITE" id="PS50011"/>
    </source>
</evidence>
<keyword evidence="2" id="KW-0808">Transferase</keyword>
<organism evidence="8 9">
    <name type="scientific">Theileria orientalis strain Shintoku</name>
    <dbReference type="NCBI Taxonomy" id="869250"/>
    <lineage>
        <taxon>Eukaryota</taxon>
        <taxon>Sar</taxon>
        <taxon>Alveolata</taxon>
        <taxon>Apicomplexa</taxon>
        <taxon>Aconoidasida</taxon>
        <taxon>Piroplasmida</taxon>
        <taxon>Theileriidae</taxon>
        <taxon>Theileria</taxon>
    </lineage>
</organism>
<dbReference type="SUPFAM" id="SSF56112">
    <property type="entry name" value="Protein kinase-like (PK-like)"/>
    <property type="match status" value="1"/>
</dbReference>
<dbReference type="SUPFAM" id="SSF47473">
    <property type="entry name" value="EF-hand"/>
    <property type="match status" value="1"/>
</dbReference>
<keyword evidence="5" id="KW-0067">ATP-binding</keyword>
<protein>
    <submittedName>
        <fullName evidence="8">Calcium-dependent protein kinase</fullName>
    </submittedName>
</protein>
<dbReference type="OrthoDB" id="40902at2759"/>
<sequence length="615" mass="70149">MGNCCRHIDATEVTVMARDENEITAEHEAGRDSQETHQEKKKSLNSDPDYLVPDISDVFFRNVTQPSEGKFKLVGNHENTENGVDSKKNTILRKLNNYPKISDIVLTKDLWRSRIQFSVKLASRYTVGSNAIGYGICGSVNHSVNRRTQKIYALKSLNTMASSKRKLTSVFNEVSIFTQLDHPNIAFMHETYDEGNVCHIVMEYCSGNELYDRLDTYKRFSEAYAIKMTFQMLLTLHYLHSNGVCHRDLKLENWVFANQEIDSLLKMIDFGFARVFEKGIPMGGMHGTVYYVDPEVIDGCYNEKCDIWSTGVIVYMMLSGSPPFNSGGDKEILWKIKKGTLKFEGVRWNSVSELGKDFIRYLLNRNGNERPSAEMALKHEWLKNEYAKYANYKISVELLMQIVKFSRKSPLHRAVIALSVLESDRNCPKEVYRTFFAINASKNGTISFQEFFATMNKHLNLSEEECAQIFNVIGFRNTPELSYTEFVTAVIEHYGTLDINMLSLVYKKLDVFGKGHVDLESFQHAIGREFGGESSEKIFRDTDLNGDGLIDFVERKHGNIIDNDDVVLRMSNKRNHSEGNETETASQLRIGKVRVEVRRCTVGVRGNKITPIGGN</sequence>
<feature type="domain" description="Protein kinase" evidence="7">
    <location>
        <begin position="126"/>
        <end position="382"/>
    </location>
</feature>
<evidence type="ECO:0000256" key="1">
    <source>
        <dbReference type="ARBA" id="ARBA00022527"/>
    </source>
</evidence>
<feature type="region of interest" description="Disordered" evidence="6">
    <location>
        <begin position="25"/>
        <end position="49"/>
    </location>
</feature>
<accession>J4CD31</accession>
<dbReference type="Proteomes" id="UP000003786">
    <property type="component" value="Chromosome 2"/>
</dbReference>
<dbReference type="RefSeq" id="XP_009690733.1">
    <property type="nucleotide sequence ID" value="XM_009692438.1"/>
</dbReference>
<dbReference type="InterPro" id="IPR011009">
    <property type="entry name" value="Kinase-like_dom_sf"/>
</dbReference>
<dbReference type="GeneID" id="20714815"/>
<dbReference type="Gene3D" id="1.10.238.10">
    <property type="entry name" value="EF-hand"/>
    <property type="match status" value="2"/>
</dbReference>
<dbReference type="VEuPathDB" id="PiroplasmaDB:TOT_020000688"/>
<evidence type="ECO:0000256" key="6">
    <source>
        <dbReference type="SAM" id="MobiDB-lite"/>
    </source>
</evidence>
<dbReference type="GO" id="GO:0004674">
    <property type="term" value="F:protein serine/threonine kinase activity"/>
    <property type="evidence" value="ECO:0007669"/>
    <property type="project" value="UniProtKB-KW"/>
</dbReference>
<dbReference type="SMART" id="SM00220">
    <property type="entry name" value="S_TKc"/>
    <property type="match status" value="1"/>
</dbReference>
<dbReference type="InterPro" id="IPR050205">
    <property type="entry name" value="CDPK_Ser/Thr_kinases"/>
</dbReference>
<dbReference type="OMA" id="DHPNIAF"/>
<dbReference type="InterPro" id="IPR011992">
    <property type="entry name" value="EF-hand-dom_pair"/>
</dbReference>
<evidence type="ECO:0000313" key="9">
    <source>
        <dbReference type="Proteomes" id="UP000003786"/>
    </source>
</evidence>
<keyword evidence="9" id="KW-1185">Reference proteome</keyword>
<dbReference type="eggNOG" id="KOG0032">
    <property type="taxonomic scope" value="Eukaryota"/>
</dbReference>
<dbReference type="CDD" id="cd05117">
    <property type="entry name" value="STKc_CAMK"/>
    <property type="match status" value="1"/>
</dbReference>
<evidence type="ECO:0000256" key="2">
    <source>
        <dbReference type="ARBA" id="ARBA00022679"/>
    </source>
</evidence>
<keyword evidence="4 8" id="KW-0418">Kinase</keyword>
<evidence type="ECO:0000256" key="5">
    <source>
        <dbReference type="ARBA" id="ARBA00022840"/>
    </source>
</evidence>
<dbReference type="Gene3D" id="3.30.200.20">
    <property type="entry name" value="Phosphorylase Kinase, domain 1"/>
    <property type="match status" value="1"/>
</dbReference>
<dbReference type="GO" id="GO:0005524">
    <property type="term" value="F:ATP binding"/>
    <property type="evidence" value="ECO:0007669"/>
    <property type="project" value="UniProtKB-KW"/>
</dbReference>
<evidence type="ECO:0000313" key="8">
    <source>
        <dbReference type="EMBL" id="BAM40432.1"/>
    </source>
</evidence>
<keyword evidence="3" id="KW-0547">Nucleotide-binding</keyword>
<dbReference type="PANTHER" id="PTHR24349">
    <property type="entry name" value="SERINE/THREONINE-PROTEIN KINASE"/>
    <property type="match status" value="1"/>
</dbReference>
<dbReference type="InterPro" id="IPR000719">
    <property type="entry name" value="Prot_kinase_dom"/>
</dbReference>
<keyword evidence="1" id="KW-0723">Serine/threonine-protein kinase</keyword>
<dbReference type="EMBL" id="AP011947">
    <property type="protein sequence ID" value="BAM40432.1"/>
    <property type="molecule type" value="Genomic_DNA"/>
</dbReference>
<name>J4CD31_THEOR</name>
<dbReference type="Pfam" id="PF00069">
    <property type="entry name" value="Pkinase"/>
    <property type="match status" value="1"/>
</dbReference>
<proteinExistence type="predicted"/>